<sequence>MGIGTGQIVESYTGRLSGQIDIILYDKSILPPILMDEKVGIFPIESVLYTIEVKTTITATELANAHTSAKDLQENFGYLPGLRQEGVVVEKHRIEKLRSVIFALKTDLSGNNLTEAERYKKFYRDDYPYIRAICVAEREYWFEDGTYWVGGRDFDQCDGVLSFIGGISNTYRAVAASRGYPLLGRYVVPGEMMQLELIPSGTGPLLHAKCDKCGNEGTVSPKVPGGEVEVNGSIAIQCPKCDGQMRSERAQYKFVSGKLVSISPIEIS</sequence>
<protein>
    <recommendedName>
        <fullName evidence="1">DUF6602 domain-containing protein</fullName>
    </recommendedName>
</protein>
<organism evidence="2 3">
    <name type="scientific">Burkholderia savannae</name>
    <dbReference type="NCBI Taxonomy" id="1637837"/>
    <lineage>
        <taxon>Bacteria</taxon>
        <taxon>Pseudomonadati</taxon>
        <taxon>Pseudomonadota</taxon>
        <taxon>Betaproteobacteria</taxon>
        <taxon>Burkholderiales</taxon>
        <taxon>Burkholderiaceae</taxon>
        <taxon>Burkholderia</taxon>
        <taxon>pseudomallei group</taxon>
    </lineage>
</organism>
<feature type="domain" description="DUF6602" evidence="1">
    <location>
        <begin position="2"/>
        <end position="73"/>
    </location>
</feature>
<dbReference type="EMBL" id="LNJQ01000001">
    <property type="protein sequence ID" value="KWZ42580.1"/>
    <property type="molecule type" value="Genomic_DNA"/>
</dbReference>
<dbReference type="Pfam" id="PF20247">
    <property type="entry name" value="DUF6602"/>
    <property type="match status" value="1"/>
</dbReference>
<dbReference type="Proteomes" id="UP000070255">
    <property type="component" value="Unassembled WGS sequence"/>
</dbReference>
<comment type="caution">
    <text evidence="2">The sequence shown here is derived from an EMBL/GenBank/DDBJ whole genome shotgun (WGS) entry which is preliminary data.</text>
</comment>
<dbReference type="InterPro" id="IPR046537">
    <property type="entry name" value="DUF6602"/>
</dbReference>
<keyword evidence="3" id="KW-1185">Reference proteome</keyword>
<accession>A0ABR5TDE0</accession>
<evidence type="ECO:0000259" key="1">
    <source>
        <dbReference type="Pfam" id="PF20247"/>
    </source>
</evidence>
<proteinExistence type="predicted"/>
<reference evidence="2 3" key="1">
    <citation type="submission" date="2015-11" db="EMBL/GenBank/DDBJ databases">
        <authorList>
            <person name="Sahl J."/>
            <person name="Wagner D."/>
            <person name="Keim P."/>
        </authorList>
    </citation>
    <scope>NUCLEOTIDE SEQUENCE [LARGE SCALE GENOMIC DNA]</scope>
    <source>
        <strain evidence="2 3">BDU18</strain>
    </source>
</reference>
<name>A0ABR5TDE0_9BURK</name>
<gene>
    <name evidence="2" type="ORF">WS72_06645</name>
</gene>
<evidence type="ECO:0000313" key="3">
    <source>
        <dbReference type="Proteomes" id="UP000070255"/>
    </source>
</evidence>
<dbReference type="CDD" id="cd21173">
    <property type="entry name" value="NucC-like"/>
    <property type="match status" value="1"/>
</dbReference>
<evidence type="ECO:0000313" key="2">
    <source>
        <dbReference type="EMBL" id="KWZ42580.1"/>
    </source>
</evidence>